<reference evidence="3" key="2">
    <citation type="submission" date="2023-06" db="EMBL/GenBank/DDBJ databases">
        <authorList>
            <consortium name="Lawrence Berkeley National Laboratory"/>
            <person name="Haridas S."/>
            <person name="Hensen N."/>
            <person name="Bonometti L."/>
            <person name="Westerberg I."/>
            <person name="Brannstrom I.O."/>
            <person name="Guillou S."/>
            <person name="Cros-Aarteil S."/>
            <person name="Calhoun S."/>
            <person name="Kuo A."/>
            <person name="Mondo S."/>
            <person name="Pangilinan J."/>
            <person name="Riley R."/>
            <person name="Labutti K."/>
            <person name="Andreopoulos B."/>
            <person name="Lipzen A."/>
            <person name="Chen C."/>
            <person name="Yanf M."/>
            <person name="Daum C."/>
            <person name="Ng V."/>
            <person name="Clum A."/>
            <person name="Steindorff A."/>
            <person name="Ohm R."/>
            <person name="Martin F."/>
            <person name="Silar P."/>
            <person name="Natvig D."/>
            <person name="Lalanne C."/>
            <person name="Gautier V."/>
            <person name="Ament-Velasquez S.L."/>
            <person name="Kruys A."/>
            <person name="Hutchinson M.I."/>
            <person name="Powell A.J."/>
            <person name="Barry K."/>
            <person name="Miller A.N."/>
            <person name="Grigoriev I.V."/>
            <person name="Debuchy R."/>
            <person name="Gladieux P."/>
            <person name="Thoren M.H."/>
            <person name="Johannesson H."/>
        </authorList>
    </citation>
    <scope>NUCLEOTIDE SEQUENCE</scope>
    <source>
        <strain evidence="3">CBS 955.72</strain>
    </source>
</reference>
<keyword evidence="4" id="KW-1185">Reference proteome</keyword>
<accession>A0AAJ0HVV5</accession>
<evidence type="ECO:0000313" key="3">
    <source>
        <dbReference type="EMBL" id="KAK3363865.1"/>
    </source>
</evidence>
<proteinExistence type="predicted"/>
<dbReference type="AlphaFoldDB" id="A0AAJ0HVV5"/>
<dbReference type="EMBL" id="JAUIQD010000001">
    <property type="protein sequence ID" value="KAK3363865.1"/>
    <property type="molecule type" value="Genomic_DNA"/>
</dbReference>
<evidence type="ECO:0000313" key="4">
    <source>
        <dbReference type="Proteomes" id="UP001275084"/>
    </source>
</evidence>
<name>A0AAJ0HVV5_9PEZI</name>
<evidence type="ECO:0000259" key="2">
    <source>
        <dbReference type="Pfam" id="PF20516"/>
    </source>
</evidence>
<evidence type="ECO:0000256" key="1">
    <source>
        <dbReference type="SAM" id="MobiDB-lite"/>
    </source>
</evidence>
<feature type="domain" description="PD-(D/E)XK nuclease-like" evidence="2">
    <location>
        <begin position="178"/>
        <end position="293"/>
    </location>
</feature>
<feature type="region of interest" description="Disordered" evidence="1">
    <location>
        <begin position="1"/>
        <end position="30"/>
    </location>
</feature>
<reference evidence="3" key="1">
    <citation type="journal article" date="2023" name="Mol. Phylogenet. Evol.">
        <title>Genome-scale phylogeny and comparative genomics of the fungal order Sordariales.</title>
        <authorList>
            <person name="Hensen N."/>
            <person name="Bonometti L."/>
            <person name="Westerberg I."/>
            <person name="Brannstrom I.O."/>
            <person name="Guillou S."/>
            <person name="Cros-Aarteil S."/>
            <person name="Calhoun S."/>
            <person name="Haridas S."/>
            <person name="Kuo A."/>
            <person name="Mondo S."/>
            <person name="Pangilinan J."/>
            <person name="Riley R."/>
            <person name="LaButti K."/>
            <person name="Andreopoulos B."/>
            <person name="Lipzen A."/>
            <person name="Chen C."/>
            <person name="Yan M."/>
            <person name="Daum C."/>
            <person name="Ng V."/>
            <person name="Clum A."/>
            <person name="Steindorff A."/>
            <person name="Ohm R.A."/>
            <person name="Martin F."/>
            <person name="Silar P."/>
            <person name="Natvig D.O."/>
            <person name="Lalanne C."/>
            <person name="Gautier V."/>
            <person name="Ament-Velasquez S.L."/>
            <person name="Kruys A."/>
            <person name="Hutchinson M.I."/>
            <person name="Powell A.J."/>
            <person name="Barry K."/>
            <person name="Miller A.N."/>
            <person name="Grigoriev I.V."/>
            <person name="Debuchy R."/>
            <person name="Gladieux P."/>
            <person name="Hiltunen Thoren M."/>
            <person name="Johannesson H."/>
        </authorList>
    </citation>
    <scope>NUCLEOTIDE SEQUENCE</scope>
    <source>
        <strain evidence="3">CBS 955.72</strain>
    </source>
</reference>
<gene>
    <name evidence="3" type="ORF">B0T25DRAFT_597392</name>
</gene>
<dbReference type="Pfam" id="PF20516">
    <property type="entry name" value="PDDEXK_12"/>
    <property type="match status" value="1"/>
</dbReference>
<feature type="compositionally biased region" description="Basic residues" evidence="1">
    <location>
        <begin position="1"/>
        <end position="11"/>
    </location>
</feature>
<dbReference type="InterPro" id="IPR046797">
    <property type="entry name" value="PDDEXK_12"/>
</dbReference>
<protein>
    <recommendedName>
        <fullName evidence="2">PD-(D/E)XK nuclease-like domain-containing protein</fullName>
    </recommendedName>
</protein>
<comment type="caution">
    <text evidence="3">The sequence shown here is derived from an EMBL/GenBank/DDBJ whole genome shotgun (WGS) entry which is preliminary data.</text>
</comment>
<sequence>MSEAKRRGKRSRYADDRDTASVSGGTAVTPRLDYEGRSISARTSSPTKQPAKLQLATFLLEQGLCSVMGLPAWLQEVVAILDIFGMGEGVIPAAERVNIVIHQTFKNIRPIADFCTFYVHASSIPDPAVPSKGGLAFFTPRIYKQAAERLLVLRSATPYCSINQTDYSPFCNRPIVVSVWQMAQWRALRFLCGIAIDEEEQEQDLATDHEDAPEDQDQKLRGEKVQDMLDEVDFLPAIIVQGHDWWFVASTMEGSKTILWTKKMLGSTDEARGIYQIVCTLQYLAAWSRYVYWPWFARRILKVGLE</sequence>
<organism evidence="3 4">
    <name type="scientific">Lasiosphaeria hispida</name>
    <dbReference type="NCBI Taxonomy" id="260671"/>
    <lineage>
        <taxon>Eukaryota</taxon>
        <taxon>Fungi</taxon>
        <taxon>Dikarya</taxon>
        <taxon>Ascomycota</taxon>
        <taxon>Pezizomycotina</taxon>
        <taxon>Sordariomycetes</taxon>
        <taxon>Sordariomycetidae</taxon>
        <taxon>Sordariales</taxon>
        <taxon>Lasiosphaeriaceae</taxon>
        <taxon>Lasiosphaeria</taxon>
    </lineage>
</organism>
<dbReference type="Proteomes" id="UP001275084">
    <property type="component" value="Unassembled WGS sequence"/>
</dbReference>